<dbReference type="GO" id="GO:0071555">
    <property type="term" value="P:cell wall organization"/>
    <property type="evidence" value="ECO:0007669"/>
    <property type="project" value="UniProtKB-KW"/>
</dbReference>
<keyword evidence="2" id="KW-1133">Transmembrane helix</keyword>
<dbReference type="PANTHER" id="PTHR46038:SF13">
    <property type="entry name" value="GLYCOSYLTRANSFERASE"/>
    <property type="match status" value="1"/>
</dbReference>
<accession>A0AAV0IU01</accession>
<organism evidence="4 5">
    <name type="scientific">Linum tenue</name>
    <dbReference type="NCBI Taxonomy" id="586396"/>
    <lineage>
        <taxon>Eukaryota</taxon>
        <taxon>Viridiplantae</taxon>
        <taxon>Streptophyta</taxon>
        <taxon>Embryophyta</taxon>
        <taxon>Tracheophyta</taxon>
        <taxon>Spermatophyta</taxon>
        <taxon>Magnoliopsida</taxon>
        <taxon>eudicotyledons</taxon>
        <taxon>Gunneridae</taxon>
        <taxon>Pentapetalae</taxon>
        <taxon>rosids</taxon>
        <taxon>fabids</taxon>
        <taxon>Malpighiales</taxon>
        <taxon>Linaceae</taxon>
        <taxon>Linum</taxon>
    </lineage>
</organism>
<name>A0AAV0IU01_9ROSI</name>
<sequence>MAVSTTTAPGDQLHGNNGNHVMGVVSNNKISQNSYPSGGGSRNFVLRRRSLEISAAVFLGIAVCCLVLYRSLYSSAGGLLFPGYLFSISRGSSSLQAAANRPEITSPVPESSDPELMRVLKNATRTTGGPMSSLPSRTVILTTLNSAWAEPGSILDLFLESFRAGNGTHDLVDNLVIISLDQKAHQRCQAIHPHCYALTTPGVNFTGEAYFMTSEYLLMMWRRIDFLASILRLGYDFVFTDADIMWFRNPFPHFHKDADFQIACDQYTGHRGGGSSTDRRNRPNGGFTFVRSNVRTLQFYRFWYHARHSFPGMHDQDVLNKIKFDPFLDAIGLKVRFLDTAYFGGFCEPARNLNWACTMHANCCVGLGHKIHDLNVVLGDWKHYMSLPADSRGSASLTWRAPQRCRYVSGVDFRSCSEFCLFF</sequence>
<feature type="domain" description="Nucleotide-diphospho-sugar transferase" evidence="3">
    <location>
        <begin position="171"/>
        <end position="374"/>
    </location>
</feature>
<keyword evidence="2" id="KW-0735">Signal-anchor</keyword>
<dbReference type="InterPro" id="IPR029044">
    <property type="entry name" value="Nucleotide-diphossugar_trans"/>
</dbReference>
<evidence type="ECO:0000313" key="4">
    <source>
        <dbReference type="EMBL" id="CAI0400239.1"/>
    </source>
</evidence>
<protein>
    <recommendedName>
        <fullName evidence="2">Glycosyltransferase</fullName>
        <ecNumber evidence="2">2.4.2.-</ecNumber>
    </recommendedName>
</protein>
<dbReference type="PANTHER" id="PTHR46038">
    <property type="entry name" value="EXPRESSED PROTEIN-RELATED"/>
    <property type="match status" value="1"/>
</dbReference>
<keyword evidence="5" id="KW-1185">Reference proteome</keyword>
<evidence type="ECO:0000313" key="5">
    <source>
        <dbReference type="Proteomes" id="UP001154282"/>
    </source>
</evidence>
<keyword evidence="2" id="KW-0812">Transmembrane</keyword>
<evidence type="ECO:0000256" key="1">
    <source>
        <dbReference type="ARBA" id="ARBA00007033"/>
    </source>
</evidence>
<proteinExistence type="inferred from homology"/>
<keyword evidence="2" id="KW-0808">Transferase</keyword>
<keyword evidence="2" id="KW-0328">Glycosyltransferase</keyword>
<feature type="transmembrane region" description="Helical" evidence="2">
    <location>
        <begin position="51"/>
        <end position="69"/>
    </location>
</feature>
<keyword evidence="2" id="KW-0472">Membrane</keyword>
<gene>
    <name evidence="4" type="ORF">LITE_LOCUS10678</name>
</gene>
<dbReference type="InterPro" id="IPR005069">
    <property type="entry name" value="Nucl-diP-sugar_transferase"/>
</dbReference>
<evidence type="ECO:0000259" key="3">
    <source>
        <dbReference type="Pfam" id="PF03407"/>
    </source>
</evidence>
<dbReference type="Proteomes" id="UP001154282">
    <property type="component" value="Unassembled WGS sequence"/>
</dbReference>
<comment type="similarity">
    <text evidence="1 2">Belongs to the glycosyltransferase 77 family.</text>
</comment>
<keyword evidence="2" id="KW-0333">Golgi apparatus</keyword>
<dbReference type="SUPFAM" id="SSF53448">
    <property type="entry name" value="Nucleotide-diphospho-sugar transferases"/>
    <property type="match status" value="1"/>
</dbReference>
<keyword evidence="2" id="KW-0961">Cell wall biogenesis/degradation</keyword>
<dbReference type="GO" id="GO:0000139">
    <property type="term" value="C:Golgi membrane"/>
    <property type="evidence" value="ECO:0007669"/>
    <property type="project" value="UniProtKB-SubCell"/>
</dbReference>
<dbReference type="AlphaFoldDB" id="A0AAV0IU01"/>
<dbReference type="Pfam" id="PF03407">
    <property type="entry name" value="Nucleotid_trans"/>
    <property type="match status" value="1"/>
</dbReference>
<comment type="subcellular location">
    <subcellularLocation>
        <location evidence="2">Golgi apparatus membrane</location>
        <topology evidence="2">Single-pass type II membrane protein</topology>
    </subcellularLocation>
</comment>
<dbReference type="GO" id="GO:0016757">
    <property type="term" value="F:glycosyltransferase activity"/>
    <property type="evidence" value="ECO:0007669"/>
    <property type="project" value="UniProtKB-KW"/>
</dbReference>
<dbReference type="EC" id="2.4.2.-" evidence="2"/>
<comment type="caution">
    <text evidence="4">The sequence shown here is derived from an EMBL/GenBank/DDBJ whole genome shotgun (WGS) entry which is preliminary data.</text>
</comment>
<evidence type="ECO:0000256" key="2">
    <source>
        <dbReference type="RuleBase" id="RU363055"/>
    </source>
</evidence>
<reference evidence="4" key="1">
    <citation type="submission" date="2022-08" db="EMBL/GenBank/DDBJ databases">
        <authorList>
            <person name="Gutierrez-Valencia J."/>
        </authorList>
    </citation>
    <scope>NUCLEOTIDE SEQUENCE</scope>
</reference>
<dbReference type="InterPro" id="IPR044821">
    <property type="entry name" value="At1g28695/At4g15970-like"/>
</dbReference>
<dbReference type="EMBL" id="CAMGYJ010000004">
    <property type="protein sequence ID" value="CAI0400239.1"/>
    <property type="molecule type" value="Genomic_DNA"/>
</dbReference>